<sequence length="146" mass="17186">MLIFIWLKLQIQNLSAVFQKLKAPCVDVDSEKSQAFKAHDEVEVQKFKKFNLSMERPDFGTPLTEFKASDFLNLRYYEISEKLGVEYPEEYADFDFGRHIVTWIDNNSILECYFDNCRCIDVEIWLKQSDGQFIIVDEVHVSLKSL</sequence>
<keyword evidence="2" id="KW-1185">Reference proteome</keyword>
<evidence type="ECO:0000313" key="2">
    <source>
        <dbReference type="Proteomes" id="UP000506160"/>
    </source>
</evidence>
<dbReference type="AlphaFoldDB" id="A0AB94IAY4"/>
<reference evidence="1 2" key="1">
    <citation type="journal article" date="2014" name="Appl. Environ. Microbiol.">
        <title>Genomic features of a bumble bee symbiont reflect its host environment.</title>
        <authorList>
            <person name="Martinson V.G."/>
            <person name="Magoc T."/>
            <person name="Koch H."/>
            <person name="Salzberg S.L."/>
            <person name="Moran N.A."/>
        </authorList>
    </citation>
    <scope>NUCLEOTIDE SEQUENCE [LARGE SCALE GENOMIC DNA]</scope>
    <source>
        <strain evidence="1 2">Bimp</strain>
    </source>
</reference>
<protein>
    <submittedName>
        <fullName evidence="1">Uncharacterized protein</fullName>
    </submittedName>
</protein>
<comment type="caution">
    <text evidence="1">The sequence shown here is derived from an EMBL/GenBank/DDBJ whole genome shotgun (WGS) entry which is preliminary data.</text>
</comment>
<name>A0AB94IAY4_9GAMM</name>
<dbReference type="EMBL" id="AWGA01000073">
    <property type="protein sequence ID" value="TEA26565.1"/>
    <property type="molecule type" value="Genomic_DNA"/>
</dbReference>
<evidence type="ECO:0000313" key="1">
    <source>
        <dbReference type="EMBL" id="TEA26565.1"/>
    </source>
</evidence>
<dbReference type="Proteomes" id="UP000506160">
    <property type="component" value="Unassembled WGS sequence"/>
</dbReference>
<gene>
    <name evidence="1" type="ORF">O970_08145</name>
</gene>
<organism evidence="1 2">
    <name type="scientific">Candidatus Schmidhempelia bombi str. Bimp</name>
    <dbReference type="NCBI Taxonomy" id="1387197"/>
    <lineage>
        <taxon>Bacteria</taxon>
        <taxon>Pseudomonadati</taxon>
        <taxon>Pseudomonadota</taxon>
        <taxon>Gammaproteobacteria</taxon>
        <taxon>Orbales</taxon>
        <taxon>Orbaceae</taxon>
        <taxon>Candidatus Schmidhempelia</taxon>
    </lineage>
</organism>
<dbReference type="RefSeq" id="WP_024496617.1">
    <property type="nucleotide sequence ID" value="NZ_AWGA01000073.1"/>
</dbReference>
<proteinExistence type="predicted"/>
<accession>A0AB94IAY4</accession>